<keyword evidence="2" id="KW-0472">Membrane</keyword>
<dbReference type="OrthoDB" id="3346251at2759"/>
<organism evidence="3 4">
    <name type="scientific">Rhizoctonia solani 123E</name>
    <dbReference type="NCBI Taxonomy" id="1423351"/>
    <lineage>
        <taxon>Eukaryota</taxon>
        <taxon>Fungi</taxon>
        <taxon>Dikarya</taxon>
        <taxon>Basidiomycota</taxon>
        <taxon>Agaricomycotina</taxon>
        <taxon>Agaricomycetes</taxon>
        <taxon>Cantharellales</taxon>
        <taxon>Ceratobasidiaceae</taxon>
        <taxon>Rhizoctonia</taxon>
    </lineage>
</organism>
<accession>A0A074RRW7</accession>
<feature type="region of interest" description="Disordered" evidence="1">
    <location>
        <begin position="303"/>
        <end position="323"/>
    </location>
</feature>
<keyword evidence="4" id="KW-1185">Reference proteome</keyword>
<dbReference type="EMBL" id="AZST01000320">
    <property type="protein sequence ID" value="KEP49801.1"/>
    <property type="molecule type" value="Genomic_DNA"/>
</dbReference>
<reference evidence="3 4" key="1">
    <citation type="submission" date="2013-12" db="EMBL/GenBank/DDBJ databases">
        <authorList>
            <person name="Cubeta M."/>
            <person name="Pakala S."/>
            <person name="Fedorova N."/>
            <person name="Thomas E."/>
            <person name="Dean R."/>
            <person name="Jabaji S."/>
            <person name="Neate S."/>
            <person name="Toda T."/>
            <person name="Tavantzis S."/>
            <person name="Vilgalys R."/>
            <person name="Bharathan N."/>
            <person name="Pakala S."/>
            <person name="Losada L.S."/>
            <person name="Zafar N."/>
            <person name="Nierman W."/>
        </authorList>
    </citation>
    <scope>NUCLEOTIDE SEQUENCE [LARGE SCALE GENOMIC DNA]</scope>
    <source>
        <strain evidence="3 4">123E</strain>
    </source>
</reference>
<feature type="transmembrane region" description="Helical" evidence="2">
    <location>
        <begin position="116"/>
        <end position="138"/>
    </location>
</feature>
<keyword evidence="2" id="KW-1133">Transmembrane helix</keyword>
<feature type="transmembrane region" description="Helical" evidence="2">
    <location>
        <begin position="163"/>
        <end position="184"/>
    </location>
</feature>
<dbReference type="AlphaFoldDB" id="A0A074RRW7"/>
<evidence type="ECO:0000256" key="1">
    <source>
        <dbReference type="SAM" id="MobiDB-lite"/>
    </source>
</evidence>
<proteinExistence type="predicted"/>
<name>A0A074RRW7_9AGAM</name>
<evidence type="ECO:0000313" key="4">
    <source>
        <dbReference type="Proteomes" id="UP000027456"/>
    </source>
</evidence>
<feature type="transmembrane region" description="Helical" evidence="2">
    <location>
        <begin position="46"/>
        <end position="66"/>
    </location>
</feature>
<feature type="region of interest" description="Disordered" evidence="1">
    <location>
        <begin position="330"/>
        <end position="349"/>
    </location>
</feature>
<feature type="transmembrane region" description="Helical" evidence="2">
    <location>
        <begin position="86"/>
        <end position="104"/>
    </location>
</feature>
<evidence type="ECO:0000256" key="2">
    <source>
        <dbReference type="SAM" id="Phobius"/>
    </source>
</evidence>
<feature type="transmembrane region" description="Helical" evidence="2">
    <location>
        <begin position="205"/>
        <end position="224"/>
    </location>
</feature>
<gene>
    <name evidence="3" type="ORF">V565_092730</name>
</gene>
<dbReference type="HOGENOM" id="CLU_794889_0_0_1"/>
<keyword evidence="2 3" id="KW-0812">Transmembrane</keyword>
<comment type="caution">
    <text evidence="3">The sequence shown here is derived from an EMBL/GenBank/DDBJ whole genome shotgun (WGS) entry which is preliminary data.</text>
</comment>
<evidence type="ECO:0000313" key="3">
    <source>
        <dbReference type="EMBL" id="KEP49801.1"/>
    </source>
</evidence>
<protein>
    <submittedName>
        <fullName evidence="3">Putative transmembrane protein</fullName>
    </submittedName>
</protein>
<dbReference type="Proteomes" id="UP000027456">
    <property type="component" value="Unassembled WGS sequence"/>
</dbReference>
<sequence length="349" mass="38229">MAPTNIGDPLTSNLRVATFSIAAFDFIQTIPGEIKLYRRQIAQGRMSIVCFLFIVVRYVSVVSLVLNGVGFYSSSFDAESCRKFRLAAPVTKMVAGLASQGLIFMRTWAISRKSRFVLIVLSILCITTLPMMIIGNVYKRDPYLKNGSCIAKQAPGAFNSAPMYYGAMTGFDVIACGIATYYLIDRNSSSAMSKFTKKVMQHGMIYAFGTTLGNIIVLLGTSHVKYVEKLGAFLSVAVTMIMAQRLVLATQSIKVPPPALEHIAITDRVPTMSSDMTSLSPRTAKTGHLHDFAAKLAVVHERDESLSQTNSDRPPPPHFVIDIEQSPSHPRLLDTRTQSHPPSPVGYAL</sequence>